<evidence type="ECO:0000313" key="6">
    <source>
        <dbReference type="Proteomes" id="UP001155586"/>
    </source>
</evidence>
<evidence type="ECO:0000256" key="1">
    <source>
        <dbReference type="ARBA" id="ARBA00022428"/>
    </source>
</evidence>
<keyword evidence="2 3" id="KW-0456">Lyase</keyword>
<accession>A0A9X3CH67</accession>
<sequence length="268" mass="29667">MLYSQKQRHSSNEQEPTLVFIHGLLGTGLDWQACSVHLTQFPFISIDLPGHGNSAGISCLNSDHCCKMITSTLLAQLDPESPLILIGYSLGARIIMQGLANSLFSGLNIKGALIEGGNFGLECELGKSARLANDEAWAKRFRYEPIAQVLADWYQQPVFSSLKDEQRQALISKRSANLGPSVADMLEATSLAKQDYLLDRLKLCGVPLHYICGEYDRKFSQMAVESSLSFTQIKQAGHNVHQEQPLAFAQATLEQIQLFAQKENSTHR</sequence>
<dbReference type="Gene3D" id="3.40.50.1820">
    <property type="entry name" value="alpha/beta hydrolase"/>
    <property type="match status" value="1"/>
</dbReference>
<dbReference type="SUPFAM" id="SSF53474">
    <property type="entry name" value="alpha/beta-Hydrolases"/>
    <property type="match status" value="1"/>
</dbReference>
<organism evidence="5 6">
    <name type="scientific">Vibrio paucivorans</name>
    <dbReference type="NCBI Taxonomy" id="2829489"/>
    <lineage>
        <taxon>Bacteria</taxon>
        <taxon>Pseudomonadati</taxon>
        <taxon>Pseudomonadota</taxon>
        <taxon>Gammaproteobacteria</taxon>
        <taxon>Vibrionales</taxon>
        <taxon>Vibrionaceae</taxon>
        <taxon>Vibrio</taxon>
    </lineage>
</organism>
<dbReference type="Proteomes" id="UP001155586">
    <property type="component" value="Unassembled WGS sequence"/>
</dbReference>
<dbReference type="Pfam" id="PF12697">
    <property type="entry name" value="Abhydrolase_6"/>
    <property type="match status" value="1"/>
</dbReference>
<evidence type="ECO:0000256" key="2">
    <source>
        <dbReference type="ARBA" id="ARBA00023239"/>
    </source>
</evidence>
<comment type="pathway">
    <text evidence="3">Quinol/quinone metabolism; 1,4-dihydroxy-2-naphthoate biosynthesis; 1,4-dihydroxy-2-naphthoate from chorismate: step 3/7.</text>
</comment>
<dbReference type="AlphaFoldDB" id="A0A9X3CH67"/>
<evidence type="ECO:0000313" key="5">
    <source>
        <dbReference type="EMBL" id="MCW8334655.1"/>
    </source>
</evidence>
<name>A0A9X3CH67_9VIBR</name>
<dbReference type="InterPro" id="IPR000073">
    <property type="entry name" value="AB_hydrolase_1"/>
</dbReference>
<dbReference type="GO" id="GO:0070205">
    <property type="term" value="F:2-succinyl-6-hydroxy-2,4-cyclohexadiene-1-carboxylate synthase activity"/>
    <property type="evidence" value="ECO:0007669"/>
    <property type="project" value="UniProtKB-UniRule"/>
</dbReference>
<comment type="subunit">
    <text evidence="3">Monomer.</text>
</comment>
<dbReference type="InterPro" id="IPR029058">
    <property type="entry name" value="AB_hydrolase_fold"/>
</dbReference>
<dbReference type="GO" id="GO:0009234">
    <property type="term" value="P:menaquinone biosynthetic process"/>
    <property type="evidence" value="ECO:0007669"/>
    <property type="project" value="UniProtKB-UniRule"/>
</dbReference>
<dbReference type="HAMAP" id="MF_01660">
    <property type="entry name" value="MenH"/>
    <property type="match status" value="1"/>
</dbReference>
<dbReference type="PANTHER" id="PTHR42916">
    <property type="entry name" value="2-SUCCINYL-5-ENOLPYRUVYL-6-HYDROXY-3-CYCLOHEXENE-1-CARBOXYLATE SYNTHASE"/>
    <property type="match status" value="1"/>
</dbReference>
<comment type="similarity">
    <text evidence="3">Belongs to the AB hydrolase superfamily. MenH family.</text>
</comment>
<comment type="caution">
    <text evidence="5">The sequence shown here is derived from an EMBL/GenBank/DDBJ whole genome shotgun (WGS) entry which is preliminary data.</text>
</comment>
<gene>
    <name evidence="3 5" type="primary">menH</name>
    <name evidence="5" type="ORF">MD483_12565</name>
</gene>
<dbReference type="EMBL" id="JAKRRX010000067">
    <property type="protein sequence ID" value="MCW8334655.1"/>
    <property type="molecule type" value="Genomic_DNA"/>
</dbReference>
<proteinExistence type="inferred from homology"/>
<evidence type="ECO:0000256" key="3">
    <source>
        <dbReference type="HAMAP-Rule" id="MF_01660"/>
    </source>
</evidence>
<dbReference type="NCBIfam" id="NF008340">
    <property type="entry name" value="PRK11126.1"/>
    <property type="match status" value="1"/>
</dbReference>
<dbReference type="InterPro" id="IPR022485">
    <property type="entry name" value="SHCHC_synthase_MenH"/>
</dbReference>
<comment type="catalytic activity">
    <reaction evidence="3">
        <text>5-enolpyruvoyl-6-hydroxy-2-succinyl-cyclohex-3-ene-1-carboxylate = (1R,6R)-6-hydroxy-2-succinyl-cyclohexa-2,4-diene-1-carboxylate + pyruvate</text>
        <dbReference type="Rhea" id="RHEA:25597"/>
        <dbReference type="ChEBI" id="CHEBI:15361"/>
        <dbReference type="ChEBI" id="CHEBI:58689"/>
        <dbReference type="ChEBI" id="CHEBI:58818"/>
        <dbReference type="EC" id="4.2.99.20"/>
    </reaction>
</comment>
<keyword evidence="6" id="KW-1185">Reference proteome</keyword>
<reference evidence="5" key="1">
    <citation type="submission" date="2022-02" db="EMBL/GenBank/DDBJ databases">
        <title>Vibrio sp. nov., a new bacterium isolated from Bohai sea, China.</title>
        <authorList>
            <person name="Yuan Y."/>
        </authorList>
    </citation>
    <scope>NUCLEOTIDE SEQUENCE</scope>
    <source>
        <strain evidence="5">DBSS07</strain>
    </source>
</reference>
<keyword evidence="1 3" id="KW-0474">Menaquinone biosynthesis</keyword>
<dbReference type="PANTHER" id="PTHR42916:SF1">
    <property type="entry name" value="PROTEIN PHYLLO, CHLOROPLASTIC"/>
    <property type="match status" value="1"/>
</dbReference>
<dbReference type="RefSeq" id="WP_265688038.1">
    <property type="nucleotide sequence ID" value="NZ_JAKRRX010000067.1"/>
</dbReference>
<comment type="function">
    <text evidence="3">Catalyzes a proton abstraction reaction that results in 2,5-elimination of pyruvate from 2-succinyl-5-enolpyruvyl-6-hydroxy-3-cyclohexene-1-carboxylate (SEPHCHC) and the formation of 2-succinyl-6-hydroxy-2,4-cyclohexadiene-1-carboxylate (SHCHC).</text>
</comment>
<feature type="domain" description="AB hydrolase-1" evidence="4">
    <location>
        <begin position="18"/>
        <end position="251"/>
    </location>
</feature>
<protein>
    <recommendedName>
        <fullName evidence="3">Putative 2-succinyl-6-hydroxy-2,4-cyclohexadiene-1-carboxylate synthase</fullName>
        <shortName evidence="3">SHCHC synthase</shortName>
        <ecNumber evidence="3">4.2.99.20</ecNumber>
    </recommendedName>
</protein>
<evidence type="ECO:0000259" key="4">
    <source>
        <dbReference type="Pfam" id="PF12697"/>
    </source>
</evidence>
<comment type="pathway">
    <text evidence="3">Quinol/quinone metabolism; menaquinone biosynthesis.</text>
</comment>
<dbReference type="EC" id="4.2.99.20" evidence="3"/>
<dbReference type="NCBIfam" id="TIGR03695">
    <property type="entry name" value="menH_SHCHC"/>
    <property type="match status" value="1"/>
</dbReference>